<dbReference type="PANTHER" id="PTHR47237:SF2">
    <property type="entry name" value="BLL4206 PROTEIN"/>
    <property type="match status" value="1"/>
</dbReference>
<dbReference type="CDD" id="cd04301">
    <property type="entry name" value="NAT_SF"/>
    <property type="match status" value="1"/>
</dbReference>
<gene>
    <name evidence="2" type="ORF">GCM10022222_24440</name>
</gene>
<keyword evidence="3" id="KW-1185">Reference proteome</keyword>
<sequence length="272" mass="28820">MPIADLPVRPLGPADLSACLDLGADRGWPRERRKWSILLDVGRGFGVDAPDGGLAAVAILTRTGPAATVSMVVVAQRYGRQGLGARVMAHALDAAGDAVVSLHSTEVGRPLYESIGFVLDGGCSDHRGRFEGDGGPLSRPIGPADVRRVSELDTEAQGFARPELLDRLLFEAEHVHVTDHGYALGTVHDEVTVIGPVVAADEEQARALIRGVALAADGDLRLGVDDRFPELSAWCRSRGLAVHRPAPRLVLGGKPLPGKAEMRFSPYNQALG</sequence>
<dbReference type="InterPro" id="IPR000182">
    <property type="entry name" value="GNAT_dom"/>
</dbReference>
<dbReference type="EMBL" id="BAAAZN010000004">
    <property type="protein sequence ID" value="GAA3539903.1"/>
    <property type="molecule type" value="Genomic_DNA"/>
</dbReference>
<dbReference type="PANTHER" id="PTHR47237">
    <property type="entry name" value="SLL0310 PROTEIN"/>
    <property type="match status" value="1"/>
</dbReference>
<dbReference type="Pfam" id="PF13673">
    <property type="entry name" value="Acetyltransf_10"/>
    <property type="match status" value="1"/>
</dbReference>
<organism evidence="2 3">
    <name type="scientific">Amycolatopsis ultiminotia</name>
    <dbReference type="NCBI Taxonomy" id="543629"/>
    <lineage>
        <taxon>Bacteria</taxon>
        <taxon>Bacillati</taxon>
        <taxon>Actinomycetota</taxon>
        <taxon>Actinomycetes</taxon>
        <taxon>Pseudonocardiales</taxon>
        <taxon>Pseudonocardiaceae</taxon>
        <taxon>Amycolatopsis</taxon>
    </lineage>
</organism>
<dbReference type="Gene3D" id="3.40.630.90">
    <property type="match status" value="1"/>
</dbReference>
<protein>
    <submittedName>
        <fullName evidence="2">GNAT family N-acetyltransferase</fullName>
    </submittedName>
</protein>
<dbReference type="InterPro" id="IPR052729">
    <property type="entry name" value="Acyl/Acetyltrans_Enzymes"/>
</dbReference>
<comment type="caution">
    <text evidence="2">The sequence shown here is derived from an EMBL/GenBank/DDBJ whole genome shotgun (WGS) entry which is preliminary data.</text>
</comment>
<evidence type="ECO:0000259" key="1">
    <source>
        <dbReference type="PROSITE" id="PS51186"/>
    </source>
</evidence>
<dbReference type="Pfam" id="PF18014">
    <property type="entry name" value="Acetyltransf_18"/>
    <property type="match status" value="1"/>
</dbReference>
<evidence type="ECO:0000313" key="2">
    <source>
        <dbReference type="EMBL" id="GAA3539903.1"/>
    </source>
</evidence>
<accession>A0ABP6VR39</accession>
<dbReference type="InterPro" id="IPR016181">
    <property type="entry name" value="Acyl_CoA_acyltransferase"/>
</dbReference>
<dbReference type="RefSeq" id="WP_344858754.1">
    <property type="nucleotide sequence ID" value="NZ_BAAAZN010000004.1"/>
</dbReference>
<name>A0ABP6VR39_9PSEU</name>
<evidence type="ECO:0000313" key="3">
    <source>
        <dbReference type="Proteomes" id="UP001500689"/>
    </source>
</evidence>
<dbReference type="Proteomes" id="UP001500689">
    <property type="component" value="Unassembled WGS sequence"/>
</dbReference>
<dbReference type="InterPro" id="IPR041496">
    <property type="entry name" value="YitH/HolE_GNAT"/>
</dbReference>
<proteinExistence type="predicted"/>
<reference evidence="3" key="1">
    <citation type="journal article" date="2019" name="Int. J. Syst. Evol. Microbiol.">
        <title>The Global Catalogue of Microorganisms (GCM) 10K type strain sequencing project: providing services to taxonomists for standard genome sequencing and annotation.</title>
        <authorList>
            <consortium name="The Broad Institute Genomics Platform"/>
            <consortium name="The Broad Institute Genome Sequencing Center for Infectious Disease"/>
            <person name="Wu L."/>
            <person name="Ma J."/>
        </authorList>
    </citation>
    <scope>NUCLEOTIDE SEQUENCE [LARGE SCALE GENOMIC DNA]</scope>
    <source>
        <strain evidence="3">JCM 16898</strain>
    </source>
</reference>
<dbReference type="SUPFAM" id="SSF55729">
    <property type="entry name" value="Acyl-CoA N-acyltransferases (Nat)"/>
    <property type="match status" value="1"/>
</dbReference>
<dbReference type="Gene3D" id="3.40.630.30">
    <property type="match status" value="1"/>
</dbReference>
<feature type="domain" description="N-acetyltransferase" evidence="1">
    <location>
        <begin position="6"/>
        <end position="142"/>
    </location>
</feature>
<dbReference type="PROSITE" id="PS51186">
    <property type="entry name" value="GNAT"/>
    <property type="match status" value="1"/>
</dbReference>